<proteinExistence type="inferred from homology"/>
<dbReference type="EMBL" id="CACSLK010027789">
    <property type="protein sequence ID" value="CAA0829789.1"/>
    <property type="molecule type" value="Genomic_DNA"/>
</dbReference>
<feature type="compositionally biased region" description="Basic and acidic residues" evidence="4">
    <location>
        <begin position="222"/>
        <end position="232"/>
    </location>
</feature>
<feature type="region of interest" description="Disordered" evidence="4">
    <location>
        <begin position="1"/>
        <end position="64"/>
    </location>
</feature>
<organism evidence="5 6">
    <name type="scientific">Striga hermonthica</name>
    <name type="common">Purple witchweed</name>
    <name type="synonym">Buchnera hermonthica</name>
    <dbReference type="NCBI Taxonomy" id="68872"/>
    <lineage>
        <taxon>Eukaryota</taxon>
        <taxon>Viridiplantae</taxon>
        <taxon>Streptophyta</taxon>
        <taxon>Embryophyta</taxon>
        <taxon>Tracheophyta</taxon>
        <taxon>Spermatophyta</taxon>
        <taxon>Magnoliopsida</taxon>
        <taxon>eudicotyledons</taxon>
        <taxon>Gunneridae</taxon>
        <taxon>Pentapetalae</taxon>
        <taxon>asterids</taxon>
        <taxon>lamiids</taxon>
        <taxon>Lamiales</taxon>
        <taxon>Orobanchaceae</taxon>
        <taxon>Buchnereae</taxon>
        <taxon>Striga</taxon>
    </lineage>
</organism>
<evidence type="ECO:0000313" key="5">
    <source>
        <dbReference type="EMBL" id="CAA0829789.1"/>
    </source>
</evidence>
<keyword evidence="2" id="KW-0804">Transcription</keyword>
<feature type="compositionally biased region" description="Basic and acidic residues" evidence="4">
    <location>
        <begin position="46"/>
        <end position="56"/>
    </location>
</feature>
<feature type="region of interest" description="Disordered" evidence="4">
    <location>
        <begin position="691"/>
        <end position="749"/>
    </location>
</feature>
<feature type="compositionally biased region" description="Polar residues" evidence="4">
    <location>
        <begin position="9"/>
        <end position="19"/>
    </location>
</feature>
<name>A0A9N7RGB0_STRHE</name>
<feature type="region of interest" description="Leucine repeat I (LRI)" evidence="3">
    <location>
        <begin position="307"/>
        <end position="367"/>
    </location>
</feature>
<reference evidence="5" key="1">
    <citation type="submission" date="2019-12" db="EMBL/GenBank/DDBJ databases">
        <authorList>
            <person name="Scholes J."/>
        </authorList>
    </citation>
    <scope>NUCLEOTIDE SEQUENCE</scope>
</reference>
<evidence type="ECO:0000256" key="1">
    <source>
        <dbReference type="ARBA" id="ARBA00023015"/>
    </source>
</evidence>
<accession>A0A9N7RGB0</accession>
<gene>
    <name evidence="5" type="ORF">SHERM_25306</name>
</gene>
<dbReference type="OrthoDB" id="47276at2759"/>
<dbReference type="PANTHER" id="PTHR31636">
    <property type="entry name" value="OSJNBA0084A10.13 PROTEIN-RELATED"/>
    <property type="match status" value="1"/>
</dbReference>
<sequence>MDPHFPGPFSSSDEFQPENQFPGRKHSGSPSVDISCLNHKLAHGHSFQERRHEEPHFPGSKTSTDLFVDRAEDEDNDDHRYFSDSVLRYIDQMLMEEEDLEDNIHMLHESLDFRSKERSFYELLGQKYPPSPDSRYVETPHNNQYSSDDVAKSPARFESTLTNSEPFSPSSDASRAIWSFRKGFVVASKFLLGKNDDRPGEISGSGAGRTNPEAMGKKNINRHADKNDLEEHRRRTKIPAIYDADSDDVPVEEFDNLLLFTRGESERKFFAYREELKHAGSKNELPNQRSKKKKKKKKKKEEDEKLVDLRTLLIGCAKSIAADDWATAKELLEQVRSHSSPHGNGDQRLGHYFADGLEARLTGTGSEAQKSLIGKRATASSFLRAYYTYLASAPFVILSSFLAGKTIQFKSEKAAQIHVIDFGIMYGFQWPTFIQRVVEQAGGPPSRIRITGIDFPQPGFRPAERVEETGRRLARYAEMFGVPFEYRAIARKWETIKPEDFEIEEGEYVVVSCMYRAGNLMDETFAGESPRDAVLGLVRRVKPEFFVHGVVNGIYGAPFFVTRFREALFSYSSIFDMLETSIPRENTDRLLLERDVFGKEVMNVVACEGWERIERPETYKQWHVRHLRAGLEQVEFDRRLVDSAVSKLSRYYHREFVVDEDNQWLLMGWKERILYALSLFVKKKMEAQEECTTPKSHEHRIPAALVCPPPPRKKNGRRTRRPEPENGYFQSPEVEKVSKSGWSEQRRLG</sequence>
<feature type="region of interest" description="Disordered" evidence="4">
    <location>
        <begin position="196"/>
        <end position="232"/>
    </location>
</feature>
<dbReference type="InterPro" id="IPR005202">
    <property type="entry name" value="TF_GRAS"/>
</dbReference>
<feature type="short sequence motif" description="VHIID" evidence="3">
    <location>
        <begin position="417"/>
        <end position="421"/>
    </location>
</feature>
<dbReference type="Pfam" id="PF03514">
    <property type="entry name" value="GRAS"/>
    <property type="match status" value="1"/>
</dbReference>
<feature type="compositionally biased region" description="Basic residues" evidence="4">
    <location>
        <begin position="289"/>
        <end position="299"/>
    </location>
</feature>
<dbReference type="PROSITE" id="PS50985">
    <property type="entry name" value="GRAS"/>
    <property type="match status" value="1"/>
</dbReference>
<comment type="similarity">
    <text evidence="3">Belongs to the GRAS family.</text>
</comment>
<evidence type="ECO:0000256" key="4">
    <source>
        <dbReference type="SAM" id="MobiDB-lite"/>
    </source>
</evidence>
<feature type="region of interest" description="SAW" evidence="3">
    <location>
        <begin position="606"/>
        <end position="681"/>
    </location>
</feature>
<protein>
    <submittedName>
        <fullName evidence="5">Scarecrow-like protein 9</fullName>
    </submittedName>
</protein>
<feature type="compositionally biased region" description="Basic and acidic residues" evidence="4">
    <location>
        <begin position="733"/>
        <end position="749"/>
    </location>
</feature>
<dbReference type="AlphaFoldDB" id="A0A9N7RGB0"/>
<evidence type="ECO:0000256" key="2">
    <source>
        <dbReference type="ARBA" id="ARBA00023163"/>
    </source>
</evidence>
<keyword evidence="1" id="KW-0805">Transcription regulation</keyword>
<dbReference type="Proteomes" id="UP001153555">
    <property type="component" value="Unassembled WGS sequence"/>
</dbReference>
<evidence type="ECO:0000313" key="6">
    <source>
        <dbReference type="Proteomes" id="UP001153555"/>
    </source>
</evidence>
<feature type="compositionally biased region" description="Polar residues" evidence="4">
    <location>
        <begin position="159"/>
        <end position="170"/>
    </location>
</feature>
<feature type="region of interest" description="Disordered" evidence="4">
    <location>
        <begin position="129"/>
        <end position="170"/>
    </location>
</feature>
<feature type="compositionally biased region" description="Basic residues" evidence="4">
    <location>
        <begin position="711"/>
        <end position="720"/>
    </location>
</feature>
<feature type="region of interest" description="Leucine repeat II (LRII)" evidence="3">
    <location>
        <begin position="468"/>
        <end position="500"/>
    </location>
</feature>
<comment type="caution">
    <text evidence="3">Lacks conserved residue(s) required for the propagation of feature annotation.</text>
</comment>
<feature type="region of interest" description="Disordered" evidence="4">
    <location>
        <begin position="280"/>
        <end position="301"/>
    </location>
</feature>
<evidence type="ECO:0000256" key="3">
    <source>
        <dbReference type="PROSITE-ProRule" id="PRU01191"/>
    </source>
</evidence>
<comment type="caution">
    <text evidence="5">The sequence shown here is derived from an EMBL/GenBank/DDBJ whole genome shotgun (WGS) entry which is preliminary data.</text>
</comment>
<keyword evidence="6" id="KW-1185">Reference proteome</keyword>